<dbReference type="Proteomes" id="UP000246278">
    <property type="component" value="Unassembled WGS sequence"/>
</dbReference>
<dbReference type="Gene3D" id="3.40.50.280">
    <property type="entry name" value="Cobalamin-binding domain"/>
    <property type="match status" value="1"/>
</dbReference>
<evidence type="ECO:0000256" key="4">
    <source>
        <dbReference type="ARBA" id="ARBA00023004"/>
    </source>
</evidence>
<dbReference type="PROSITE" id="PS51918">
    <property type="entry name" value="RADICAL_SAM"/>
    <property type="match status" value="1"/>
</dbReference>
<comment type="cofactor">
    <cofactor evidence="1">
        <name>[4Fe-4S] cluster</name>
        <dbReference type="ChEBI" id="CHEBI:49883"/>
    </cofactor>
</comment>
<evidence type="ECO:0000259" key="6">
    <source>
        <dbReference type="PROSITE" id="PS51332"/>
    </source>
</evidence>
<dbReference type="CDD" id="cd02068">
    <property type="entry name" value="radical_SAM_B12_BD"/>
    <property type="match status" value="1"/>
</dbReference>
<dbReference type="GO" id="GO:0051539">
    <property type="term" value="F:4 iron, 4 sulfur cluster binding"/>
    <property type="evidence" value="ECO:0007669"/>
    <property type="project" value="UniProtKB-KW"/>
</dbReference>
<reference evidence="9" key="1">
    <citation type="submission" date="2017-10" db="EMBL/GenBank/DDBJ databases">
        <authorList>
            <person name="Gaisin V.A."/>
            <person name="Rysina M.S."/>
            <person name="Grouzdev D.S."/>
        </authorList>
    </citation>
    <scope>NUCLEOTIDE SEQUENCE [LARGE SCALE GENOMIC DNA]</scope>
    <source>
        <strain evidence="9">V1</strain>
    </source>
</reference>
<organism evidence="8 9">
    <name type="scientific">Prosthecochloris marina</name>
    <dbReference type="NCBI Taxonomy" id="2017681"/>
    <lineage>
        <taxon>Bacteria</taxon>
        <taxon>Pseudomonadati</taxon>
        <taxon>Chlorobiota</taxon>
        <taxon>Chlorobiia</taxon>
        <taxon>Chlorobiales</taxon>
        <taxon>Chlorobiaceae</taxon>
        <taxon>Prosthecochloris</taxon>
    </lineage>
</organism>
<dbReference type="Pfam" id="PF04055">
    <property type="entry name" value="Radical_SAM"/>
    <property type="match status" value="1"/>
</dbReference>
<dbReference type="PANTHER" id="PTHR43409">
    <property type="entry name" value="ANAEROBIC MAGNESIUM-PROTOPORPHYRIN IX MONOMETHYL ESTER CYCLASE-RELATED"/>
    <property type="match status" value="1"/>
</dbReference>
<keyword evidence="2" id="KW-0949">S-adenosyl-L-methionine</keyword>
<protein>
    <submittedName>
        <fullName evidence="8">Uncharacterized protein</fullName>
    </submittedName>
</protein>
<evidence type="ECO:0000256" key="2">
    <source>
        <dbReference type="ARBA" id="ARBA00022691"/>
    </source>
</evidence>
<dbReference type="InterPro" id="IPR051198">
    <property type="entry name" value="BchE-like"/>
</dbReference>
<keyword evidence="9" id="KW-1185">Reference proteome</keyword>
<dbReference type="GO" id="GO:0046872">
    <property type="term" value="F:metal ion binding"/>
    <property type="evidence" value="ECO:0007669"/>
    <property type="project" value="UniProtKB-KW"/>
</dbReference>
<dbReference type="GO" id="GO:0031419">
    <property type="term" value="F:cobalamin binding"/>
    <property type="evidence" value="ECO:0007669"/>
    <property type="project" value="InterPro"/>
</dbReference>
<dbReference type="InterPro" id="IPR006158">
    <property type="entry name" value="Cobalamin-bd"/>
</dbReference>
<dbReference type="SMART" id="SM00729">
    <property type="entry name" value="Elp3"/>
    <property type="match status" value="1"/>
</dbReference>
<keyword evidence="4" id="KW-0408">Iron</keyword>
<dbReference type="Pfam" id="PF02310">
    <property type="entry name" value="B12-binding"/>
    <property type="match status" value="1"/>
</dbReference>
<dbReference type="InterPro" id="IPR034466">
    <property type="entry name" value="Methyltransferase_Class_B"/>
</dbReference>
<feature type="domain" description="B12-binding" evidence="6">
    <location>
        <begin position="18"/>
        <end position="151"/>
    </location>
</feature>
<dbReference type="SFLD" id="SFLDG01082">
    <property type="entry name" value="B12-binding_domain_containing"/>
    <property type="match status" value="1"/>
</dbReference>
<evidence type="ECO:0000259" key="7">
    <source>
        <dbReference type="PROSITE" id="PS51918"/>
    </source>
</evidence>
<evidence type="ECO:0000256" key="3">
    <source>
        <dbReference type="ARBA" id="ARBA00022723"/>
    </source>
</evidence>
<dbReference type="OrthoDB" id="9801424at2"/>
<dbReference type="PANTHER" id="PTHR43409:SF16">
    <property type="entry name" value="SLR0320 PROTEIN"/>
    <property type="match status" value="1"/>
</dbReference>
<dbReference type="RefSeq" id="WP_110024177.1">
    <property type="nucleotide sequence ID" value="NZ_PDNZ01000009.1"/>
</dbReference>
<accession>A0A317T3M8</accession>
<keyword evidence="3" id="KW-0479">Metal-binding</keyword>
<evidence type="ECO:0000313" key="9">
    <source>
        <dbReference type="Proteomes" id="UP000246278"/>
    </source>
</evidence>
<dbReference type="AlphaFoldDB" id="A0A317T3M8"/>
<evidence type="ECO:0000313" key="8">
    <source>
        <dbReference type="EMBL" id="PWW81194.1"/>
    </source>
</evidence>
<sequence length="494" mass="57129">MKILLLNPPFIAMYSRQSRSPCVAKSGTIYYPYYLAYAAGSLRKCGYDVKLLDSIILEYDKEQTISAIIQYKPDMVMIATSTPSIYNDIFYANEIKKINDKIKTCLVGTHPTNLPDETMMMSKSIDYILRGEYDYTIRDLVDAIKNKKDLDSVPGLTYREDIDGVVRHNENAELPTSKMLDELPYVSEVYYYMIGRDAMYKYLYASIKWPYLSILSARGCPYNCSFCNVPSKKMYRPRSIGNVIGELRYIKENMPFIKEVLFEDDTFTADKKRTREICNEIIENKIKINWSCNSRVDLDYDTMKLMKKAGCRLLCVGFESPNEKSLNDISKSINNKEQISFAKEAKRAGLLINGCFILGLPNDNKDSIKKTIEYAKKLSPNTAQFYPLMVYPGTESYKWAKSNGYLKTENWADWLTKEGLHNTTVSYDELSSEEIMIACDKARLDFYTDPKYISKMIIQSIKDPHEALRMYKSGKVFAKYLIDYIRRSKELKIK</sequence>
<evidence type="ECO:0000256" key="5">
    <source>
        <dbReference type="ARBA" id="ARBA00023014"/>
    </source>
</evidence>
<dbReference type="SFLD" id="SFLDG01123">
    <property type="entry name" value="methyltransferase_(Class_B)"/>
    <property type="match status" value="1"/>
</dbReference>
<dbReference type="InterPro" id="IPR007197">
    <property type="entry name" value="rSAM"/>
</dbReference>
<comment type="caution">
    <text evidence="8">The sequence shown here is derived from an EMBL/GenBank/DDBJ whole genome shotgun (WGS) entry which is preliminary data.</text>
</comment>
<name>A0A317T3M8_9CHLB</name>
<proteinExistence type="predicted"/>
<dbReference type="EMBL" id="PDNZ01000009">
    <property type="protein sequence ID" value="PWW81194.1"/>
    <property type="molecule type" value="Genomic_DNA"/>
</dbReference>
<evidence type="ECO:0000256" key="1">
    <source>
        <dbReference type="ARBA" id="ARBA00001966"/>
    </source>
</evidence>
<dbReference type="Gene3D" id="3.80.30.20">
    <property type="entry name" value="tm_1862 like domain"/>
    <property type="match status" value="1"/>
</dbReference>
<dbReference type="SUPFAM" id="SSF102114">
    <property type="entry name" value="Radical SAM enzymes"/>
    <property type="match status" value="1"/>
</dbReference>
<dbReference type="InterPro" id="IPR058240">
    <property type="entry name" value="rSAM_sf"/>
</dbReference>
<keyword evidence="5" id="KW-0411">Iron-sulfur</keyword>
<feature type="domain" description="Radical SAM core" evidence="7">
    <location>
        <begin position="206"/>
        <end position="428"/>
    </location>
</feature>
<dbReference type="InterPro" id="IPR006638">
    <property type="entry name" value="Elp3/MiaA/NifB-like_rSAM"/>
</dbReference>
<gene>
    <name evidence="8" type="ORF">CR164_11685</name>
</gene>
<dbReference type="PROSITE" id="PS51332">
    <property type="entry name" value="B12_BINDING"/>
    <property type="match status" value="1"/>
</dbReference>
<dbReference type="SFLD" id="SFLDS00029">
    <property type="entry name" value="Radical_SAM"/>
    <property type="match status" value="1"/>
</dbReference>
<dbReference type="CDD" id="cd01335">
    <property type="entry name" value="Radical_SAM"/>
    <property type="match status" value="1"/>
</dbReference>
<dbReference type="GO" id="GO:0005829">
    <property type="term" value="C:cytosol"/>
    <property type="evidence" value="ECO:0007669"/>
    <property type="project" value="TreeGrafter"/>
</dbReference>
<dbReference type="InterPro" id="IPR023404">
    <property type="entry name" value="rSAM_horseshoe"/>
</dbReference>
<dbReference type="GO" id="GO:0003824">
    <property type="term" value="F:catalytic activity"/>
    <property type="evidence" value="ECO:0007669"/>
    <property type="project" value="InterPro"/>
</dbReference>